<protein>
    <submittedName>
        <fullName evidence="2">Uncharacterized protein</fullName>
    </submittedName>
</protein>
<evidence type="ECO:0000256" key="1">
    <source>
        <dbReference type="SAM" id="MobiDB-lite"/>
    </source>
</evidence>
<dbReference type="AlphaFoldDB" id="A0AAN6UMS2"/>
<name>A0AAN6UMS2_9PEZI</name>
<comment type="caution">
    <text evidence="2">The sequence shown here is derived from an EMBL/GenBank/DDBJ whole genome shotgun (WGS) entry which is preliminary data.</text>
</comment>
<reference evidence="2" key="1">
    <citation type="journal article" date="2023" name="Mol. Phylogenet. Evol.">
        <title>Genome-scale phylogeny and comparative genomics of the fungal order Sordariales.</title>
        <authorList>
            <person name="Hensen N."/>
            <person name="Bonometti L."/>
            <person name="Westerberg I."/>
            <person name="Brannstrom I.O."/>
            <person name="Guillou S."/>
            <person name="Cros-Aarteil S."/>
            <person name="Calhoun S."/>
            <person name="Haridas S."/>
            <person name="Kuo A."/>
            <person name="Mondo S."/>
            <person name="Pangilinan J."/>
            <person name="Riley R."/>
            <person name="LaButti K."/>
            <person name="Andreopoulos B."/>
            <person name="Lipzen A."/>
            <person name="Chen C."/>
            <person name="Yan M."/>
            <person name="Daum C."/>
            <person name="Ng V."/>
            <person name="Clum A."/>
            <person name="Steindorff A."/>
            <person name="Ohm R.A."/>
            <person name="Martin F."/>
            <person name="Silar P."/>
            <person name="Natvig D.O."/>
            <person name="Lalanne C."/>
            <person name="Gautier V."/>
            <person name="Ament-Velasquez S.L."/>
            <person name="Kruys A."/>
            <person name="Hutchinson M.I."/>
            <person name="Powell A.J."/>
            <person name="Barry K."/>
            <person name="Miller A.N."/>
            <person name="Grigoriev I.V."/>
            <person name="Debuchy R."/>
            <person name="Gladieux P."/>
            <person name="Hiltunen Thoren M."/>
            <person name="Johannesson H."/>
        </authorList>
    </citation>
    <scope>NUCLEOTIDE SEQUENCE</scope>
    <source>
        <strain evidence="2">CBS 123565</strain>
    </source>
</reference>
<gene>
    <name evidence="2" type="ORF">BT67DRAFT_455934</name>
</gene>
<evidence type="ECO:0000313" key="2">
    <source>
        <dbReference type="EMBL" id="KAK4134611.1"/>
    </source>
</evidence>
<reference evidence="2" key="2">
    <citation type="submission" date="2023-05" db="EMBL/GenBank/DDBJ databases">
        <authorList>
            <consortium name="Lawrence Berkeley National Laboratory"/>
            <person name="Steindorff A."/>
            <person name="Hensen N."/>
            <person name="Bonometti L."/>
            <person name="Westerberg I."/>
            <person name="Brannstrom I.O."/>
            <person name="Guillou S."/>
            <person name="Cros-Aarteil S."/>
            <person name="Calhoun S."/>
            <person name="Haridas S."/>
            <person name="Kuo A."/>
            <person name="Mondo S."/>
            <person name="Pangilinan J."/>
            <person name="Riley R."/>
            <person name="Labutti K."/>
            <person name="Andreopoulos B."/>
            <person name="Lipzen A."/>
            <person name="Chen C."/>
            <person name="Yanf M."/>
            <person name="Daum C."/>
            <person name="Ng V."/>
            <person name="Clum A."/>
            <person name="Ohm R."/>
            <person name="Martin F."/>
            <person name="Silar P."/>
            <person name="Natvig D."/>
            <person name="Lalanne C."/>
            <person name="Gautier V."/>
            <person name="Ament-Velasquez S.L."/>
            <person name="Kruys A."/>
            <person name="Hutchinson M.I."/>
            <person name="Powell A.J."/>
            <person name="Barry K."/>
            <person name="Miller A.N."/>
            <person name="Grigoriev I.V."/>
            <person name="Debuchy R."/>
            <person name="Gladieux P."/>
            <person name="Thoren M.H."/>
            <person name="Johannesson H."/>
        </authorList>
    </citation>
    <scope>NUCLEOTIDE SEQUENCE</scope>
    <source>
        <strain evidence="2">CBS 123565</strain>
    </source>
</reference>
<dbReference type="Proteomes" id="UP001304895">
    <property type="component" value="Unassembled WGS sequence"/>
</dbReference>
<accession>A0AAN6UMS2</accession>
<organism evidence="2 3">
    <name type="scientific">Trichocladium antarcticum</name>
    <dbReference type="NCBI Taxonomy" id="1450529"/>
    <lineage>
        <taxon>Eukaryota</taxon>
        <taxon>Fungi</taxon>
        <taxon>Dikarya</taxon>
        <taxon>Ascomycota</taxon>
        <taxon>Pezizomycotina</taxon>
        <taxon>Sordariomycetes</taxon>
        <taxon>Sordariomycetidae</taxon>
        <taxon>Sordariales</taxon>
        <taxon>Chaetomiaceae</taxon>
        <taxon>Trichocladium</taxon>
    </lineage>
</organism>
<feature type="region of interest" description="Disordered" evidence="1">
    <location>
        <begin position="1"/>
        <end position="74"/>
    </location>
</feature>
<proteinExistence type="predicted"/>
<feature type="compositionally biased region" description="Polar residues" evidence="1">
    <location>
        <begin position="21"/>
        <end position="30"/>
    </location>
</feature>
<dbReference type="EMBL" id="MU853408">
    <property type="protein sequence ID" value="KAK4134611.1"/>
    <property type="molecule type" value="Genomic_DNA"/>
</dbReference>
<evidence type="ECO:0000313" key="3">
    <source>
        <dbReference type="Proteomes" id="UP001304895"/>
    </source>
</evidence>
<keyword evidence="3" id="KW-1185">Reference proteome</keyword>
<sequence>MVRTTLSRASHRSPNRHATPVSKSKSQHPPQAQPPTHLPIHQPPTNQPTGIHPHRTSRKQTPTPPLFLSPKGPTGPTMETLTALFLTGGAVIHATANTMTALLGTLEADTHHLAALLHRDAGNPAAARQLRTVEARLVVVRQILAQYVGAIDGGAGWNAAARRVGVEGATRILKGLVRGNETLRALGGMVAAHRPVAAAAGRGVWWVFGGGAGRGPKAFAEEEVELVLARVYGVSLSVEALGEMVCLGPEALLGVAVGAKGRDRGVVEIVFSFLAAER</sequence>
<feature type="compositionally biased region" description="Pro residues" evidence="1">
    <location>
        <begin position="31"/>
        <end position="46"/>
    </location>
</feature>